<dbReference type="PANTHER" id="PTHR43289:SF6">
    <property type="entry name" value="SERINE_THREONINE-PROTEIN KINASE NEKL-3"/>
    <property type="match status" value="1"/>
</dbReference>
<keyword evidence="8" id="KW-0472">Membrane</keyword>
<comment type="caution">
    <text evidence="10">The sequence shown here is derived from an EMBL/GenBank/DDBJ whole genome shotgun (WGS) entry which is preliminary data.</text>
</comment>
<feature type="domain" description="Protein kinase" evidence="9">
    <location>
        <begin position="10"/>
        <end position="254"/>
    </location>
</feature>
<dbReference type="PROSITE" id="PS50011">
    <property type="entry name" value="PROTEIN_KINASE_DOM"/>
    <property type="match status" value="1"/>
</dbReference>
<gene>
    <name evidence="10" type="ORF">B5D80_22140</name>
</gene>
<feature type="region of interest" description="Disordered" evidence="7">
    <location>
        <begin position="281"/>
        <end position="303"/>
    </location>
</feature>
<dbReference type="Proteomes" id="UP000197174">
    <property type="component" value="Unassembled WGS sequence"/>
</dbReference>
<evidence type="ECO:0000313" key="10">
    <source>
        <dbReference type="EMBL" id="OWV03654.1"/>
    </source>
</evidence>
<accession>A0A246RHF1</accession>
<dbReference type="CDD" id="cd14014">
    <property type="entry name" value="STKc_PknB_like"/>
    <property type="match status" value="1"/>
</dbReference>
<evidence type="ECO:0000256" key="7">
    <source>
        <dbReference type="SAM" id="MobiDB-lite"/>
    </source>
</evidence>
<keyword evidence="11" id="KW-1185">Reference proteome</keyword>
<keyword evidence="2" id="KW-0723">Serine/threonine-protein kinase</keyword>
<dbReference type="GO" id="GO:0004674">
    <property type="term" value="F:protein serine/threonine kinase activity"/>
    <property type="evidence" value="ECO:0007669"/>
    <property type="project" value="UniProtKB-KW"/>
</dbReference>
<sequence length="539" mass="55294">MTGDWRLSGYTPVRQLGTGASGRVLLATHDATGTPVAIRYLTPSLGADPAFRLAFREQARLLVDVDDPHVCRLFEYAESYSAAAIVTELVNGVTLRHLLRAHGPVPPEAALRVLKGSLAGLAAAHARGVVHGDHRPENVLVTPDGRSKLTDFAIVLPTGTGRRLAPEQWTGAPAEPAGDIYAATATFVECLTGRPPYDGRDLATLRAQHSAAPVPDAPTPAPVHDLLRHGLAWCPADRTQPAEIFLTELEHTAARSYGGDWEERGRRQLAQRVALLAASLPLPDGEPGADEATDAPDVGPHPALRRGGLRSVLVGVGLTATLLVGVVALGVAARRSGPLTLADGTVGPGATAAATRSPAPLAAAPAITVVPAEPSRSPTPAASTTGAPPSTAPTRSAAATTTRVRTPSPAPPTTPNLPLVPPDVSPPTVSTPDVTPTTVEPQGCPDAVTATTVTATVVDDRAAGDGLRVAFRYTLDGATRTVGMDQTAPDVFQGTLGDLAAPSATTRIPIQVVAVDDAGNASAPTGPVVVSLLPACTSR</sequence>
<keyword evidence="4" id="KW-0547">Nucleotide-binding</keyword>
<dbReference type="Gene3D" id="1.10.510.10">
    <property type="entry name" value="Transferase(Phosphotransferase) domain 1"/>
    <property type="match status" value="1"/>
</dbReference>
<dbReference type="InterPro" id="IPR011009">
    <property type="entry name" value="Kinase-like_dom_sf"/>
</dbReference>
<feature type="transmembrane region" description="Helical" evidence="8">
    <location>
        <begin position="312"/>
        <end position="333"/>
    </location>
</feature>
<dbReference type="Gene3D" id="3.30.200.20">
    <property type="entry name" value="Phosphorylase Kinase, domain 1"/>
    <property type="match status" value="1"/>
</dbReference>
<feature type="compositionally biased region" description="Pro residues" evidence="7">
    <location>
        <begin position="408"/>
        <end position="425"/>
    </location>
</feature>
<protein>
    <recommendedName>
        <fullName evidence="1">non-specific serine/threonine protein kinase</fullName>
        <ecNumber evidence="1">2.7.11.1</ecNumber>
    </recommendedName>
</protein>
<feature type="compositionally biased region" description="Low complexity" evidence="7">
    <location>
        <begin position="342"/>
        <end position="359"/>
    </location>
</feature>
<evidence type="ECO:0000256" key="2">
    <source>
        <dbReference type="ARBA" id="ARBA00022527"/>
    </source>
</evidence>
<feature type="compositionally biased region" description="Low complexity" evidence="7">
    <location>
        <begin position="372"/>
        <end position="407"/>
    </location>
</feature>
<reference evidence="10 11" key="1">
    <citation type="submission" date="2017-03" db="EMBL/GenBank/DDBJ databases">
        <title>Whole genome sequence of Micromonospora wenchangensis, isolated from mangrove soil.</title>
        <authorList>
            <person name="Yang H."/>
        </authorList>
    </citation>
    <scope>NUCLEOTIDE SEQUENCE [LARGE SCALE GENOMIC DNA]</scope>
    <source>
        <strain evidence="10 11">CCTCC AA 2012002</strain>
    </source>
</reference>
<evidence type="ECO:0000256" key="3">
    <source>
        <dbReference type="ARBA" id="ARBA00022679"/>
    </source>
</evidence>
<dbReference type="OrthoDB" id="4716121at2"/>
<proteinExistence type="predicted"/>
<feature type="region of interest" description="Disordered" evidence="7">
    <location>
        <begin position="372"/>
        <end position="445"/>
    </location>
</feature>
<dbReference type="RefSeq" id="WP_088645836.1">
    <property type="nucleotide sequence ID" value="NZ_MZMV01000041.1"/>
</dbReference>
<evidence type="ECO:0000256" key="1">
    <source>
        <dbReference type="ARBA" id="ARBA00012513"/>
    </source>
</evidence>
<feature type="compositionally biased region" description="Low complexity" evidence="7">
    <location>
        <begin position="426"/>
        <end position="439"/>
    </location>
</feature>
<evidence type="ECO:0000256" key="6">
    <source>
        <dbReference type="ARBA" id="ARBA00022840"/>
    </source>
</evidence>
<dbReference type="InterPro" id="IPR000719">
    <property type="entry name" value="Prot_kinase_dom"/>
</dbReference>
<organism evidence="10 11">
    <name type="scientific">Micromonospora wenchangensis</name>
    <dbReference type="NCBI Taxonomy" id="1185415"/>
    <lineage>
        <taxon>Bacteria</taxon>
        <taxon>Bacillati</taxon>
        <taxon>Actinomycetota</taxon>
        <taxon>Actinomycetes</taxon>
        <taxon>Micromonosporales</taxon>
        <taxon>Micromonosporaceae</taxon>
        <taxon>Micromonospora</taxon>
    </lineage>
</organism>
<evidence type="ECO:0000313" key="11">
    <source>
        <dbReference type="Proteomes" id="UP000197174"/>
    </source>
</evidence>
<dbReference type="SUPFAM" id="SSF56112">
    <property type="entry name" value="Protein kinase-like (PK-like)"/>
    <property type="match status" value="1"/>
</dbReference>
<keyword evidence="6" id="KW-0067">ATP-binding</keyword>
<dbReference type="PANTHER" id="PTHR43289">
    <property type="entry name" value="MITOGEN-ACTIVATED PROTEIN KINASE KINASE KINASE 20-RELATED"/>
    <property type="match status" value="1"/>
</dbReference>
<evidence type="ECO:0000256" key="4">
    <source>
        <dbReference type="ARBA" id="ARBA00022741"/>
    </source>
</evidence>
<dbReference type="EMBL" id="MZMV01000041">
    <property type="protein sequence ID" value="OWV03654.1"/>
    <property type="molecule type" value="Genomic_DNA"/>
</dbReference>
<evidence type="ECO:0000256" key="8">
    <source>
        <dbReference type="SAM" id="Phobius"/>
    </source>
</evidence>
<name>A0A246RHF1_9ACTN</name>
<feature type="region of interest" description="Disordered" evidence="7">
    <location>
        <begin position="338"/>
        <end position="359"/>
    </location>
</feature>
<dbReference type="AlphaFoldDB" id="A0A246RHF1"/>
<dbReference type="Pfam" id="PF00069">
    <property type="entry name" value="Pkinase"/>
    <property type="match status" value="1"/>
</dbReference>
<keyword evidence="3" id="KW-0808">Transferase</keyword>
<evidence type="ECO:0000259" key="9">
    <source>
        <dbReference type="PROSITE" id="PS50011"/>
    </source>
</evidence>
<evidence type="ECO:0000256" key="5">
    <source>
        <dbReference type="ARBA" id="ARBA00022777"/>
    </source>
</evidence>
<keyword evidence="8" id="KW-1133">Transmembrane helix</keyword>
<dbReference type="EC" id="2.7.11.1" evidence="1"/>
<keyword evidence="8" id="KW-0812">Transmembrane</keyword>
<dbReference type="GO" id="GO:0005524">
    <property type="term" value="F:ATP binding"/>
    <property type="evidence" value="ECO:0007669"/>
    <property type="project" value="UniProtKB-KW"/>
</dbReference>
<keyword evidence="5" id="KW-0418">Kinase</keyword>